<evidence type="ECO:0000256" key="1">
    <source>
        <dbReference type="ARBA" id="ARBA00005541"/>
    </source>
</evidence>
<proteinExistence type="inferred from homology"/>
<evidence type="ECO:0000313" key="5">
    <source>
        <dbReference type="Proteomes" id="UP000051264"/>
    </source>
</evidence>
<name>A0A0R1RX76_9LACO</name>
<dbReference type="Pfam" id="PF05816">
    <property type="entry name" value="TelA"/>
    <property type="match status" value="1"/>
</dbReference>
<organism evidence="4 5">
    <name type="scientific">Latilactobacillus fuchuensis DSM 14340 = JCM 11249</name>
    <dbReference type="NCBI Taxonomy" id="1423747"/>
    <lineage>
        <taxon>Bacteria</taxon>
        <taxon>Bacillati</taxon>
        <taxon>Bacillota</taxon>
        <taxon>Bacilli</taxon>
        <taxon>Lactobacillales</taxon>
        <taxon>Lactobacillaceae</taxon>
        <taxon>Latilactobacillus</taxon>
    </lineage>
</organism>
<dbReference type="AlphaFoldDB" id="A0A0R1RX76"/>
<reference evidence="4 5" key="1">
    <citation type="journal article" date="2015" name="Genome Announc.">
        <title>Expanding the biotechnology potential of lactobacilli through comparative genomics of 213 strains and associated genera.</title>
        <authorList>
            <person name="Sun Z."/>
            <person name="Harris H.M."/>
            <person name="McCann A."/>
            <person name="Guo C."/>
            <person name="Argimon S."/>
            <person name="Zhang W."/>
            <person name="Yang X."/>
            <person name="Jeffery I.B."/>
            <person name="Cooney J.C."/>
            <person name="Kagawa T.F."/>
            <person name="Liu W."/>
            <person name="Song Y."/>
            <person name="Salvetti E."/>
            <person name="Wrobel A."/>
            <person name="Rasinkangas P."/>
            <person name="Parkhill J."/>
            <person name="Rea M.C."/>
            <person name="O'Sullivan O."/>
            <person name="Ritari J."/>
            <person name="Douillard F.P."/>
            <person name="Paul Ross R."/>
            <person name="Yang R."/>
            <person name="Briner A.E."/>
            <person name="Felis G.E."/>
            <person name="de Vos W.M."/>
            <person name="Barrangou R."/>
            <person name="Klaenhammer T.R."/>
            <person name="Caufield P.W."/>
            <person name="Cui Y."/>
            <person name="Zhang H."/>
            <person name="O'Toole P.W."/>
        </authorList>
    </citation>
    <scope>NUCLEOTIDE SEQUENCE [LARGE SCALE GENOMIC DNA]</scope>
    <source>
        <strain evidence="4 5">DSM 14340</strain>
    </source>
</reference>
<dbReference type="EMBL" id="AZEX01000068">
    <property type="protein sequence ID" value="KRL58597.1"/>
    <property type="molecule type" value="Genomic_DNA"/>
</dbReference>
<comment type="similarity">
    <text evidence="1 2">Belongs to the TelA family.</text>
</comment>
<sequence length="373" mass="41679">MDNQKMPLPTEGSGHLSKTIKAQLTPEELAQAQVLSEQLSVNQQNTVVEYGKHQQLELSTFANDVLGKVKNKDLGEIGDSLRVLVKSLNEANPEKLVQKNDSVFAKLFVRLRTSLFEMTAKYQEVSVQIDNSAEQLAKQEKILLEDNQLLDEMYTQNLRFYQELNVLIVGAQLKDEQLTAEIAELQPTLVNADQMALQQLQDLKAMQDRLSKKANDLLLTREITIQQAPQIRLIQSSNSVLAEKIQASISTVIPLWKNQVGIALALLSQKEALQTQNAVADATNDLLKKNSELLHQSAVEIAQASQRGVVDIETLKETQTNLINTISDVLQIQANGQVQRQTAETELQQLEQNLQAKLTTIEQGDLPQGEYHE</sequence>
<evidence type="ECO:0000256" key="2">
    <source>
        <dbReference type="PIRNR" id="PIRNR026508"/>
    </source>
</evidence>
<evidence type="ECO:0000256" key="3">
    <source>
        <dbReference type="SAM" id="Coils"/>
    </source>
</evidence>
<dbReference type="eggNOG" id="COG3853">
    <property type="taxonomic scope" value="Bacteria"/>
</dbReference>
<feature type="coiled-coil region" evidence="3">
    <location>
        <begin position="333"/>
        <end position="360"/>
    </location>
</feature>
<dbReference type="PIRSF" id="PIRSF026508">
    <property type="entry name" value="TelA"/>
    <property type="match status" value="1"/>
</dbReference>
<evidence type="ECO:0000313" key="4">
    <source>
        <dbReference type="EMBL" id="KRL58597.1"/>
    </source>
</evidence>
<gene>
    <name evidence="4" type="ORF">FC69_GL000249</name>
</gene>
<dbReference type="RefSeq" id="WP_025083082.1">
    <property type="nucleotide sequence ID" value="NZ_AZEX01000068.1"/>
</dbReference>
<accession>A0A0R1RX76</accession>
<comment type="caution">
    <text evidence="4">The sequence shown here is derived from an EMBL/GenBank/DDBJ whole genome shotgun (WGS) entry which is preliminary data.</text>
</comment>
<dbReference type="PATRIC" id="fig|1423747.3.peg.256"/>
<dbReference type="PANTHER" id="PTHR38432">
    <property type="entry name" value="TELA-LIKE PROTEIN SAOUHSC_01408"/>
    <property type="match status" value="1"/>
</dbReference>
<dbReference type="PANTHER" id="PTHR38432:SF1">
    <property type="entry name" value="TELA-LIKE PROTEIN SAOUHSC_01408"/>
    <property type="match status" value="1"/>
</dbReference>
<keyword evidence="3" id="KW-0175">Coiled coil</keyword>
<dbReference type="InterPro" id="IPR008863">
    <property type="entry name" value="Toxic_anion-R_TelA"/>
</dbReference>
<dbReference type="STRING" id="1423747.FC69_GL000249"/>
<dbReference type="Proteomes" id="UP000051264">
    <property type="component" value="Unassembled WGS sequence"/>
</dbReference>
<protein>
    <submittedName>
        <fullName evidence="4">Tellurite resistance protein</fullName>
    </submittedName>
</protein>